<organism evidence="1 2">
    <name type="scientific">Sclerotinia nivalis</name>
    <dbReference type="NCBI Taxonomy" id="352851"/>
    <lineage>
        <taxon>Eukaryota</taxon>
        <taxon>Fungi</taxon>
        <taxon>Dikarya</taxon>
        <taxon>Ascomycota</taxon>
        <taxon>Pezizomycotina</taxon>
        <taxon>Leotiomycetes</taxon>
        <taxon>Helotiales</taxon>
        <taxon>Sclerotiniaceae</taxon>
        <taxon>Sclerotinia</taxon>
    </lineage>
</organism>
<keyword evidence="2" id="KW-1185">Reference proteome</keyword>
<evidence type="ECO:0000313" key="1">
    <source>
        <dbReference type="EMBL" id="KAJ8059807.1"/>
    </source>
</evidence>
<reference evidence="1" key="1">
    <citation type="submission" date="2022-11" db="EMBL/GenBank/DDBJ databases">
        <title>Genome Resource of Sclerotinia nivalis Strain SnTB1, a Plant Pathogen Isolated from American Ginseng.</title>
        <authorList>
            <person name="Fan S."/>
        </authorList>
    </citation>
    <scope>NUCLEOTIDE SEQUENCE</scope>
    <source>
        <strain evidence="1">SnTB1</strain>
    </source>
</reference>
<name>A0A9X0DFI5_9HELO</name>
<protein>
    <submittedName>
        <fullName evidence="1">Uncharacterized protein</fullName>
    </submittedName>
</protein>
<sequence length="82" mass="8833">MRKLKSTTHLKQLFQEVPVTTQVRCSPSLPSSPQLRIATFELALAAATQSLPEAICIFLDGVEAEFRDVCLGDSNGSTAVPT</sequence>
<comment type="caution">
    <text evidence="1">The sequence shown here is derived from an EMBL/GenBank/DDBJ whole genome shotgun (WGS) entry which is preliminary data.</text>
</comment>
<dbReference type="Proteomes" id="UP001152300">
    <property type="component" value="Unassembled WGS sequence"/>
</dbReference>
<dbReference type="OrthoDB" id="10605252at2759"/>
<proteinExistence type="predicted"/>
<dbReference type="AlphaFoldDB" id="A0A9X0DFI5"/>
<accession>A0A9X0DFI5</accession>
<dbReference type="EMBL" id="JAPEIS010000014">
    <property type="protein sequence ID" value="KAJ8059807.1"/>
    <property type="molecule type" value="Genomic_DNA"/>
</dbReference>
<gene>
    <name evidence="1" type="ORF">OCU04_011438</name>
</gene>
<evidence type="ECO:0000313" key="2">
    <source>
        <dbReference type="Proteomes" id="UP001152300"/>
    </source>
</evidence>